<comment type="caution">
    <text evidence="1">The sequence shown here is derived from an EMBL/GenBank/DDBJ whole genome shotgun (WGS) entry which is preliminary data.</text>
</comment>
<evidence type="ECO:0000313" key="2">
    <source>
        <dbReference type="Proteomes" id="UP000006322"/>
    </source>
</evidence>
<name>K6YDZ3_9ALTE</name>
<dbReference type="Proteomes" id="UP000006322">
    <property type="component" value="Unassembled WGS sequence"/>
</dbReference>
<organism evidence="1 2">
    <name type="scientific">Paraglaciecola polaris LMG 21857</name>
    <dbReference type="NCBI Taxonomy" id="1129793"/>
    <lineage>
        <taxon>Bacteria</taxon>
        <taxon>Pseudomonadati</taxon>
        <taxon>Pseudomonadota</taxon>
        <taxon>Gammaproteobacteria</taxon>
        <taxon>Alteromonadales</taxon>
        <taxon>Alteromonadaceae</taxon>
        <taxon>Paraglaciecola</taxon>
    </lineage>
</organism>
<sequence length="37" mass="4503">MLHHAKTVMRATQRLNIEIFMLFFNKITKQTKPVYPR</sequence>
<protein>
    <submittedName>
        <fullName evidence="1">Uncharacterized protein</fullName>
    </submittedName>
</protein>
<evidence type="ECO:0000313" key="1">
    <source>
        <dbReference type="EMBL" id="GAC30964.1"/>
    </source>
</evidence>
<accession>K6YDZ3</accession>
<dbReference type="AlphaFoldDB" id="K6YDZ3"/>
<reference evidence="2" key="1">
    <citation type="journal article" date="2014" name="Environ. Microbiol.">
        <title>Comparative genomics of the marine bacterial genus Glaciecola reveals the high degree of genomic diversity and genomic characteristic for cold adaptation.</title>
        <authorList>
            <person name="Qin Q.L."/>
            <person name="Xie B.B."/>
            <person name="Yu Y."/>
            <person name="Shu Y.L."/>
            <person name="Rong J.C."/>
            <person name="Zhang Y.J."/>
            <person name="Zhao D.L."/>
            <person name="Chen X.L."/>
            <person name="Zhang X.Y."/>
            <person name="Chen B."/>
            <person name="Zhou B.C."/>
            <person name="Zhang Y.Z."/>
        </authorList>
    </citation>
    <scope>NUCLEOTIDE SEQUENCE [LARGE SCALE GENOMIC DNA]</scope>
    <source>
        <strain evidence="2">LMG 21857</strain>
    </source>
</reference>
<keyword evidence="2" id="KW-1185">Reference proteome</keyword>
<dbReference type="STRING" id="1129793.GPLA_0043"/>
<dbReference type="EMBL" id="BAER01000005">
    <property type="protein sequence ID" value="GAC30964.1"/>
    <property type="molecule type" value="Genomic_DNA"/>
</dbReference>
<gene>
    <name evidence="1" type="ORF">GPLA_0043</name>
</gene>
<proteinExistence type="predicted"/>